<reference evidence="1" key="1">
    <citation type="submission" date="2022-06" db="EMBL/GenBank/DDBJ databases">
        <authorList>
            <person name="Legras J.-L."/>
            <person name="Devillers H."/>
            <person name="Grondin C."/>
        </authorList>
    </citation>
    <scope>NUCLEOTIDE SEQUENCE</scope>
    <source>
        <strain evidence="1">CLIB 1444</strain>
    </source>
</reference>
<keyword evidence="2" id="KW-1185">Reference proteome</keyword>
<gene>
    <name evidence="1" type="ORF">CLIB1444_01S15280</name>
</gene>
<name>A0ACA9Y1J1_9ASCO</name>
<evidence type="ECO:0000313" key="2">
    <source>
        <dbReference type="Proteomes" id="UP001152531"/>
    </source>
</evidence>
<proteinExistence type="predicted"/>
<protein>
    <submittedName>
        <fullName evidence="1">Myosin type-2 heavy chain 1</fullName>
    </submittedName>
</protein>
<sequence>MADEGFDSKNYVWVPDEDEVFIKGYIKDYLDDDTCKVCYKKDNKEIIKEMPIHSLDNCNPSKFNKCNDMAELTHLNEPSVIYNLNLRYNDDLIYTYSGLFLVAINPYKNLSIYNKNNIDFDKPHIYSIANSTYENLMKNKKDQSILVTGESGAGKTENTKKIIQYFSLSTGGANNTTSSKSFNHEDIDEKILQANPIMESFGNAKTIKNNNSSRFGKFIKIYFDEKGNLNGANINYYLLEKSRVIEQLSSERNYHIFYQFLAGHDELSKFHLVDDYSNYRYLNDVEIYSDKQDFHNLINSFKIIGLKDSEIEDIFNILSIILHLGNIKFTSEKSDYANFHKESPIEEIVNSLDVERSIFEKNLLKPKVKAGREFIEKAKRPVEVKYLIDSLAKFLYENLFNYIIEKINKTLNGKEISGNFIGVLDIAGFEIFEINSFEQLCINYTNEKLQQFFNHHSFILEQSEYLREDIKWDYIDFGQDLQPTIELIENTKNPMGIMKCLDEECIMPKSTDKSFLERLLHNFDNKKIPDNNHKKFKANKFKNGFMINHYAGEVEYNVDNWLSKNNDPISENLLTILSSSKNKFISKEMMKLIPIKNKSLSIKYKQQLKDLMEELNNTEPHFVRCILPNLNKKPNNFDKSLVLNQLRCNGVLEGIRITRAGYPNKMIFQDFFNRYSILNSKGTFTKDSKMNCEIILKFIELDAESFKVGITKIFFKNGILGKLEELRDISIKTIFTKFQSDVRGQLSRKYLNNQINKIQNSQILAKNFVKINELKSNPWYKLFINMKPLLEDSIKVLNSKEINDNLKQLTLKLKDSEKLNKNYEAANEKLNKEIEEFNNKIKENLSLMEEKDDLINSLKSNENDITRKVEKLNKVVRALESKNSSIETEKAKVEENLESLESKFNEMKSTHDQLVDKFDSMKNDYEKSKGFDEKYDLEKTNHSKSIELLKTQKEKYDQLKSDHKNLKSNYEEINKANSSLESTHTKLNERFETLQEKYDALKKEMEMLNRSNHDLSKSVKEFKTNSSNSKSEISKLNTTLNKLKVENEEMLDKLNTSNKELISLKKENSNSVSQLKLMEQYKTDLSQLKDELKQSKTNDNKQSDLINSLQLQITKLKKDNSDLESKISRMTTSIETNEKSKQDYSNKIIELTSTINKLNVELKESKDSKEMKENQPPSQEFLNEYSNLKLKLNEMSASLRSEKFENSKLQEEVNILKNKIHISPYSSPTKGKQFRNSMQLGEDLSIMKGNNILIKQIDDLKIKLEQEELNSTRAENYAIELQKKLNKLQNTRGINSSIDFEKKYKQSQTRISELENKFEKLFASSPRSESLGNSEGVRGNYNGMTKSESFGGSVINKTLESANQDFVKIYHDITKTLKSTREELTASKSEILRLKSLLRDSEDEIYEIKRKSHKVSIENYENELASLKVKQDNLIDRNEDLTKSVKLYRDRSEEYFKKLELAESAIKISKRHEEQSLKELNDIKNEYKLIKEELKASEIIIKDLNSEKTKLLDEIKDKEYEIFNKMEKINELNDKINYNKKIFENKELTENYKNEIKNLHDELKFKLENESKLVKENKKLTIDNETLSKQKSMLEEDYEIKLEKLAELEAQVDDLTDNKRVLENEKAINDRKLINNAKQIQNLKDLINDITLQRDDLLTVKEDLEEENLILNQTIEEKNLKISSNESNLTLLRSHLDSQRLQSDEIQQELNQSKLSTNDDITNYQSLKRENLVISEENDSIKKINHELKEKLGKLEDKLYNNEQIKYWENKLRELNNKLDTSNNENFKLNKTIHNFENEIKSLKIHHENDEKLIKQYNDENFNYKNKINHYKSNLDILHGENLQKDLKIKTLERDQIDIKNGMLMLEKEVLQLRARLGIA</sequence>
<dbReference type="Proteomes" id="UP001152531">
    <property type="component" value="Unassembled WGS sequence"/>
</dbReference>
<evidence type="ECO:0000313" key="1">
    <source>
        <dbReference type="EMBL" id="CAH6718822.1"/>
    </source>
</evidence>
<comment type="caution">
    <text evidence="1">The sequence shown here is derived from an EMBL/GenBank/DDBJ whole genome shotgun (WGS) entry which is preliminary data.</text>
</comment>
<accession>A0ACA9Y1J1</accession>
<dbReference type="EMBL" id="CALSDN010000001">
    <property type="protein sequence ID" value="CAH6718822.1"/>
    <property type="molecule type" value="Genomic_DNA"/>
</dbReference>
<organism evidence="1 2">
    <name type="scientific">[Candida] jaroonii</name>
    <dbReference type="NCBI Taxonomy" id="467808"/>
    <lineage>
        <taxon>Eukaryota</taxon>
        <taxon>Fungi</taxon>
        <taxon>Dikarya</taxon>
        <taxon>Ascomycota</taxon>
        <taxon>Saccharomycotina</taxon>
        <taxon>Pichiomycetes</taxon>
        <taxon>Debaryomycetaceae</taxon>
        <taxon>Yamadazyma</taxon>
    </lineage>
</organism>